<dbReference type="EMBL" id="HBUF01134060">
    <property type="protein sequence ID" value="CAG6644878.1"/>
    <property type="molecule type" value="Transcribed_RNA"/>
</dbReference>
<reference evidence="1" key="1">
    <citation type="submission" date="2021-05" db="EMBL/GenBank/DDBJ databases">
        <authorList>
            <person name="Alioto T."/>
            <person name="Alioto T."/>
            <person name="Gomez Garrido J."/>
        </authorList>
    </citation>
    <scope>NUCLEOTIDE SEQUENCE</scope>
</reference>
<protein>
    <submittedName>
        <fullName evidence="1">Uncharacterized protein</fullName>
    </submittedName>
</protein>
<organism evidence="1">
    <name type="scientific">Cacopsylla melanoneura</name>
    <dbReference type="NCBI Taxonomy" id="428564"/>
    <lineage>
        <taxon>Eukaryota</taxon>
        <taxon>Metazoa</taxon>
        <taxon>Ecdysozoa</taxon>
        <taxon>Arthropoda</taxon>
        <taxon>Hexapoda</taxon>
        <taxon>Insecta</taxon>
        <taxon>Pterygota</taxon>
        <taxon>Neoptera</taxon>
        <taxon>Paraneoptera</taxon>
        <taxon>Hemiptera</taxon>
        <taxon>Sternorrhyncha</taxon>
        <taxon>Psylloidea</taxon>
        <taxon>Psyllidae</taxon>
        <taxon>Psyllinae</taxon>
        <taxon>Cacopsylla</taxon>
    </lineage>
</organism>
<name>A0A8D8W2Q5_9HEMI</name>
<evidence type="ECO:0000313" key="1">
    <source>
        <dbReference type="EMBL" id="CAG6644878.1"/>
    </source>
</evidence>
<sequence length="115" mass="13744">MRRLDLAMCAILYSGLYDYFFRKLLLLHNVTYTIMHSIDNSLEKHQLKRRGLHYFSQWKCDKCELACSGVRYDYTIYIQSAPDATRRKENLLPIPEREKNSMICILFEVDQQSTR</sequence>
<accession>A0A8D8W2Q5</accession>
<proteinExistence type="predicted"/>
<dbReference type="AlphaFoldDB" id="A0A8D8W2Q5"/>